<dbReference type="Proteomes" id="UP001429984">
    <property type="component" value="Unassembled WGS sequence"/>
</dbReference>
<dbReference type="SUPFAM" id="SSF53474">
    <property type="entry name" value="alpha/beta-Hydrolases"/>
    <property type="match status" value="1"/>
</dbReference>
<name>A0ABS0B734_9GAMM</name>
<protein>
    <submittedName>
        <fullName evidence="2">Alpha/beta fold hydrolase</fullName>
    </submittedName>
</protein>
<dbReference type="GO" id="GO:0016787">
    <property type="term" value="F:hydrolase activity"/>
    <property type="evidence" value="ECO:0007669"/>
    <property type="project" value="UniProtKB-KW"/>
</dbReference>
<dbReference type="CDD" id="cd06223">
    <property type="entry name" value="PRTases_typeI"/>
    <property type="match status" value="1"/>
</dbReference>
<evidence type="ECO:0000259" key="1">
    <source>
        <dbReference type="Pfam" id="PF00156"/>
    </source>
</evidence>
<dbReference type="Gene3D" id="3.40.50.1820">
    <property type="entry name" value="alpha/beta hydrolase"/>
    <property type="match status" value="1"/>
</dbReference>
<keyword evidence="3" id="KW-1185">Reference proteome</keyword>
<organism evidence="2 3">
    <name type="scientific">Lysobacter niastensis</name>
    <dbReference type="NCBI Taxonomy" id="380629"/>
    <lineage>
        <taxon>Bacteria</taxon>
        <taxon>Pseudomonadati</taxon>
        <taxon>Pseudomonadota</taxon>
        <taxon>Gammaproteobacteria</taxon>
        <taxon>Lysobacterales</taxon>
        <taxon>Lysobacteraceae</taxon>
        <taxon>Lysobacter</taxon>
    </lineage>
</organism>
<dbReference type="Gene3D" id="3.40.50.2020">
    <property type="match status" value="1"/>
</dbReference>
<sequence>MSPFHTHAVAHLPFEDRSEAARRLGDALVQYRGQHPLVLAIPRGAVPIGRIVADMLGGEFDVVLVHKLGAPTNPELAIGAVDERGTVLLNENAAWTGADDAYIRRTAQQQLELIDERRLRYRAGRPAPVVEGRTVIVLDDGLATGATMVAALGAVRAQRPARLVCAVPVAARESLAEVARLADFTVCLATPSPFHAVGLYYRDFSEVSDGQVAALLSATTGAPPPLSHMAGARAVRIATEEAVLDGDLMVPPSPRGLILFAHGSGSSRHSPRNRFVAQVLNHRGLATLLFDLLTPVEDAEGHARFDIALLAQRLSAALQWTRNEAGLKDLGIGLFGASSGSAAALAVAAMRPDRVVAVVSRGGCPDLAGGWVLAHAHTPTLLIVGGADEEVLKINRTAQALMGHWAELVVVPGATHLFEEPGALEEVATHAANWFARHFRNAATTGSAVTL</sequence>
<dbReference type="Pfam" id="PF00156">
    <property type="entry name" value="Pribosyltran"/>
    <property type="match status" value="1"/>
</dbReference>
<evidence type="ECO:0000313" key="2">
    <source>
        <dbReference type="EMBL" id="MBF6024841.1"/>
    </source>
</evidence>
<dbReference type="RefSeq" id="WP_194931425.1">
    <property type="nucleotide sequence ID" value="NZ_JADLZT010000006.1"/>
</dbReference>
<dbReference type="InterPro" id="IPR029057">
    <property type="entry name" value="PRTase-like"/>
</dbReference>
<dbReference type="InterPro" id="IPR029058">
    <property type="entry name" value="AB_hydrolase_fold"/>
</dbReference>
<dbReference type="SUPFAM" id="SSF53271">
    <property type="entry name" value="PRTase-like"/>
    <property type="match status" value="1"/>
</dbReference>
<gene>
    <name evidence="2" type="ORF">IU514_12475</name>
</gene>
<reference evidence="2 3" key="1">
    <citation type="submission" date="2020-11" db="EMBL/GenBank/DDBJ databases">
        <title>Draft Genome Sequence and Secondary Metabolite Biosynthetic Potential of the Lysobacter niastensis Type strain DSM 18481.</title>
        <authorList>
            <person name="Turrini P."/>
            <person name="Artuso I."/>
            <person name="Tescari M."/>
            <person name="Lugli G.A."/>
            <person name="Frangipani E."/>
            <person name="Ventura M."/>
            <person name="Visca P."/>
        </authorList>
    </citation>
    <scope>NUCLEOTIDE SEQUENCE [LARGE SCALE GENOMIC DNA]</scope>
    <source>
        <strain evidence="2 3">DSM 18481</strain>
    </source>
</reference>
<comment type="caution">
    <text evidence="2">The sequence shown here is derived from an EMBL/GenBank/DDBJ whole genome shotgun (WGS) entry which is preliminary data.</text>
</comment>
<dbReference type="Gene3D" id="3.30.1310.20">
    <property type="entry name" value="PRTase-like"/>
    <property type="match status" value="1"/>
</dbReference>
<keyword evidence="2" id="KW-0378">Hydrolase</keyword>
<dbReference type="InterPro" id="IPR050261">
    <property type="entry name" value="FrsA_esterase"/>
</dbReference>
<evidence type="ECO:0000313" key="3">
    <source>
        <dbReference type="Proteomes" id="UP001429984"/>
    </source>
</evidence>
<dbReference type="PANTHER" id="PTHR22946">
    <property type="entry name" value="DIENELACTONE HYDROLASE DOMAIN-CONTAINING PROTEIN-RELATED"/>
    <property type="match status" value="1"/>
</dbReference>
<dbReference type="InterPro" id="IPR000836">
    <property type="entry name" value="PRTase_dom"/>
</dbReference>
<dbReference type="EMBL" id="JADLZT010000006">
    <property type="protein sequence ID" value="MBF6024841.1"/>
    <property type="molecule type" value="Genomic_DNA"/>
</dbReference>
<accession>A0ABS0B734</accession>
<feature type="domain" description="Phosphoribosyltransferase" evidence="1">
    <location>
        <begin position="30"/>
        <end position="186"/>
    </location>
</feature>
<proteinExistence type="predicted"/>